<sequence>MYGEAKSGSRASWKAWLRSGLALVLLLQLSLGTWANQAQAADAAAETTTKETAVVASAPTREQVGQAVTSLQTLLSKSNPIGDWDAFGLARSGKDVSSRYLPEANKSVDSGKLRLVTDYARVALAINANGGDASKVGAGKVNLLSKIANFEKLTAQGINAPAFALLALDAAGYQPGAKDTWSRDNLIKWLVDHRNTDGGWSLGTGKSDVDITGMVLTALAPYKDNKDVTGTIDEAIVWLSNAQRDTGGFGNPTESSESSAQVLIALTSLGINPVDDSRFVKNGKSTLARLLEYRLKDGQFSHVAAGKADAMATFNALLGLTAVERWMDGLPSLYSGVNSATKTNVTVNGISGILATGSVTGKTALEALVNVLNGSNVTYAVERDPKYGPLLISVADLENDKFGVYDGWLYAVKRDGAWVTIGEGMSSFALQAGDELSVYYGSMETALIHSVKLEPAALREGQPAIVKVEKETFDWDSGKLIVSAAEGAQVKVGGQTVTTDKDGKAELKAPKAGSYSLTVDGYRSDAVPTYLSWTSNIQVASYFKKALVRIEGDAGVLASGYAQGGTALEAIEQLLKANGVKYEVVDSKYGKYIESIGGITAKKYGGYDGWLFAVVRDGSWVIPGEGVGTFLLEDGDEVVVYYGDATKLVDPVVITPAQPKPGKAFTVTVTNRAWNWTDNKFDPAQPVVGATVSIGGITVTTNDKGQATLKALPEGLYSLQVIGYEKDKAPSVVRSVTSLPIVGSYKDQSKIAAWAVDAVNISRGAPLLLGINDGKELFQPQQAVTRAEFVAALARGLGLKRTSNVPFKDVSSEAWYAKDVGAAVAAGLVSGVSKDSFAPDATLTREQAAILLTRALKLKATTTTKLVDAEQISASAVAAVQAVIEQGWMTPYVGKFSPKATLSREQAAVIAVRVMSANK</sequence>
<accession>A0A3T1CY81</accession>
<feature type="domain" description="SLH" evidence="3">
    <location>
        <begin position="742"/>
        <end position="802"/>
    </location>
</feature>
<name>A0A3T1CY81_9BACL</name>
<feature type="signal peptide" evidence="2">
    <location>
        <begin position="1"/>
        <end position="40"/>
    </location>
</feature>
<organism evidence="4 5">
    <name type="scientific">Cohnella abietis</name>
    <dbReference type="NCBI Taxonomy" id="2507935"/>
    <lineage>
        <taxon>Bacteria</taxon>
        <taxon>Bacillati</taxon>
        <taxon>Bacillota</taxon>
        <taxon>Bacilli</taxon>
        <taxon>Bacillales</taxon>
        <taxon>Paenibacillaceae</taxon>
        <taxon>Cohnella</taxon>
    </lineage>
</organism>
<dbReference type="GO" id="GO:0003824">
    <property type="term" value="F:catalytic activity"/>
    <property type="evidence" value="ECO:0007669"/>
    <property type="project" value="InterPro"/>
</dbReference>
<feature type="domain" description="SLH" evidence="3">
    <location>
        <begin position="803"/>
        <end position="866"/>
    </location>
</feature>
<dbReference type="AlphaFoldDB" id="A0A3T1CY81"/>
<dbReference type="InterPro" id="IPR001119">
    <property type="entry name" value="SLH_dom"/>
</dbReference>
<keyword evidence="5" id="KW-1185">Reference proteome</keyword>
<dbReference type="SUPFAM" id="SSF48239">
    <property type="entry name" value="Terpenoid cyclases/Protein prenyltransferases"/>
    <property type="match status" value="1"/>
</dbReference>
<dbReference type="Gene3D" id="2.170.130.30">
    <property type="match status" value="1"/>
</dbReference>
<proteinExistence type="predicted"/>
<evidence type="ECO:0000313" key="4">
    <source>
        <dbReference type="EMBL" id="BBI30790.1"/>
    </source>
</evidence>
<dbReference type="InterPro" id="IPR001330">
    <property type="entry name" value="Prenyltrans"/>
</dbReference>
<evidence type="ECO:0000256" key="1">
    <source>
        <dbReference type="ARBA" id="ARBA00022737"/>
    </source>
</evidence>
<dbReference type="PROSITE" id="PS51272">
    <property type="entry name" value="SLH"/>
    <property type="match status" value="3"/>
</dbReference>
<evidence type="ECO:0000313" key="5">
    <source>
        <dbReference type="Proteomes" id="UP000289856"/>
    </source>
</evidence>
<dbReference type="Pfam" id="PF00395">
    <property type="entry name" value="SLH"/>
    <property type="match status" value="3"/>
</dbReference>
<dbReference type="CDD" id="cd00688">
    <property type="entry name" value="ISOPREN_C2_like"/>
    <property type="match status" value="1"/>
</dbReference>
<reference evidence="4 5" key="1">
    <citation type="submission" date="2019-01" db="EMBL/GenBank/DDBJ databases">
        <title>Complete genome sequence of Cohnella hallensis HS21 isolated from Korean fir (Abies koreana) rhizospheric soil.</title>
        <authorList>
            <person name="Jiang L."/>
            <person name="Kang S.W."/>
            <person name="Kim S."/>
            <person name="Jung J."/>
            <person name="Kim C.Y."/>
            <person name="Kim D.H."/>
            <person name="Kim S.W."/>
            <person name="Lee J."/>
        </authorList>
    </citation>
    <scope>NUCLEOTIDE SEQUENCE [LARGE SCALE GENOMIC DNA]</scope>
    <source>
        <strain evidence="4 5">HS21</strain>
    </source>
</reference>
<keyword evidence="1" id="KW-0677">Repeat</keyword>
<keyword evidence="2" id="KW-0732">Signal</keyword>
<dbReference type="Gene3D" id="1.50.10.20">
    <property type="match status" value="1"/>
</dbReference>
<dbReference type="InterPro" id="IPR008930">
    <property type="entry name" value="Terpenoid_cyclase/PrenylTrfase"/>
</dbReference>
<dbReference type="Proteomes" id="UP000289856">
    <property type="component" value="Chromosome"/>
</dbReference>
<protein>
    <recommendedName>
        <fullName evidence="3">SLH domain-containing protein</fullName>
    </recommendedName>
</protein>
<evidence type="ECO:0000256" key="2">
    <source>
        <dbReference type="SAM" id="SignalP"/>
    </source>
</evidence>
<dbReference type="KEGG" id="cohn:KCTCHS21_01890"/>
<evidence type="ECO:0000259" key="3">
    <source>
        <dbReference type="PROSITE" id="PS51272"/>
    </source>
</evidence>
<feature type="chain" id="PRO_5019045390" description="SLH domain-containing protein" evidence="2">
    <location>
        <begin position="41"/>
        <end position="919"/>
    </location>
</feature>
<dbReference type="EMBL" id="AP019400">
    <property type="protein sequence ID" value="BBI30790.1"/>
    <property type="molecule type" value="Genomic_DNA"/>
</dbReference>
<feature type="domain" description="SLH" evidence="3">
    <location>
        <begin position="867"/>
        <end position="919"/>
    </location>
</feature>
<dbReference type="Pfam" id="PF00432">
    <property type="entry name" value="Prenyltrans"/>
    <property type="match status" value="1"/>
</dbReference>
<gene>
    <name evidence="4" type="ORF">KCTCHS21_01890</name>
</gene>